<dbReference type="InterPro" id="IPR002104">
    <property type="entry name" value="Integrase_catalytic"/>
</dbReference>
<dbReference type="Pfam" id="PF00589">
    <property type="entry name" value="Phage_integrase"/>
    <property type="match status" value="1"/>
</dbReference>
<dbReference type="GO" id="GO:0015074">
    <property type="term" value="P:DNA integration"/>
    <property type="evidence" value="ECO:0007669"/>
    <property type="project" value="InterPro"/>
</dbReference>
<dbReference type="InterPro" id="IPR013762">
    <property type="entry name" value="Integrase-like_cat_sf"/>
</dbReference>
<feature type="domain" description="Tyr recombinase" evidence="2">
    <location>
        <begin position="1"/>
        <end position="187"/>
    </location>
</feature>
<protein>
    <submittedName>
        <fullName evidence="3">Phage integrase family protein</fullName>
    </submittedName>
</protein>
<reference evidence="3 4" key="2">
    <citation type="journal article" date="2009" name="Genome Res.">
        <title>Ortho-proteogenomics: multiple proteomes investigation through orthology and a new MS-based protocol.</title>
        <authorList>
            <person name="Gallien S."/>
            <person name="Perrodou E."/>
            <person name="Carapito C."/>
            <person name="Deshayes C."/>
            <person name="Reyrat J.M."/>
            <person name="Van Dorsselaer A."/>
            <person name="Poch O."/>
            <person name="Schaeffer C."/>
            <person name="Lecompte O."/>
        </authorList>
    </citation>
    <scope>NUCLEOTIDE SEQUENCE [LARGE SCALE GENOMIC DNA]</scope>
    <source>
        <strain evidence="4">ATCC 700084 / mc(2)155</strain>
    </source>
</reference>
<evidence type="ECO:0000313" key="3">
    <source>
        <dbReference type="EMBL" id="AFP40516.1"/>
    </source>
</evidence>
<proteinExistence type="predicted"/>
<sequence length="312" mass="35565">MTQLEHRDNLDRFNNPVYRLITVILMRCGLRITDALRLRGDCVTTDANGAPYLRYFNHKMKRDALVPIAPDLVDMIGYQRRLVSERWPDGTALLFPRPTKNIDGQIPLAIPTYREALHRWLAVCDIRDEHSDPVHLTPHQWRHTLGTRLINRDVPQEVVRRILDHDSPQMTAHYARLHDTTVRRAWEAARKVDSHGREVNLDPDGPLAEAAWAKQRLGRATQALPNGYCGLPVQQSCPHANACLTCPMFLTTQEFLPQHRTQREQTLHLITAAEARGHQRLAEMNRQVLGNLDAIITSLDTPTDPKAAEHAS</sequence>
<dbReference type="SUPFAM" id="SSF56349">
    <property type="entry name" value="DNA breaking-rejoining enzymes"/>
    <property type="match status" value="1"/>
</dbReference>
<dbReference type="Proteomes" id="UP000006158">
    <property type="component" value="Chromosome"/>
</dbReference>
<evidence type="ECO:0000256" key="1">
    <source>
        <dbReference type="ARBA" id="ARBA00023172"/>
    </source>
</evidence>
<dbReference type="PATRIC" id="fig|246196.56.peg.4157"/>
<dbReference type="KEGG" id="msg:MSMEI_4058"/>
<dbReference type="GO" id="GO:0003677">
    <property type="term" value="F:DNA binding"/>
    <property type="evidence" value="ECO:0007669"/>
    <property type="project" value="InterPro"/>
</dbReference>
<dbReference type="InterPro" id="IPR050090">
    <property type="entry name" value="Tyrosine_recombinase_XerCD"/>
</dbReference>
<gene>
    <name evidence="3" type="ordered locus">MSMEI_4058</name>
</gene>
<reference evidence="3 4" key="1">
    <citation type="journal article" date="2007" name="Genome Biol.">
        <title>Interrupted coding sequences in Mycobacterium smegmatis: authentic mutations or sequencing errors?</title>
        <authorList>
            <person name="Deshayes C."/>
            <person name="Perrodou E."/>
            <person name="Gallien S."/>
            <person name="Euphrasie D."/>
            <person name="Schaeffer C."/>
            <person name="Van-Dorsselaer A."/>
            <person name="Poch O."/>
            <person name="Lecompte O."/>
            <person name="Reyrat J.M."/>
        </authorList>
    </citation>
    <scope>NUCLEOTIDE SEQUENCE [LARGE SCALE GENOMIC DNA]</scope>
    <source>
        <strain evidence="4">ATCC 700084 / mc(2)155</strain>
    </source>
</reference>
<keyword evidence="1" id="KW-0233">DNA recombination</keyword>
<evidence type="ECO:0000259" key="2">
    <source>
        <dbReference type="PROSITE" id="PS51898"/>
    </source>
</evidence>
<dbReference type="AlphaFoldDB" id="I7GBG6"/>
<dbReference type="Gene3D" id="1.10.443.10">
    <property type="entry name" value="Intergrase catalytic core"/>
    <property type="match status" value="1"/>
</dbReference>
<dbReference type="GO" id="GO:0006310">
    <property type="term" value="P:DNA recombination"/>
    <property type="evidence" value="ECO:0007669"/>
    <property type="project" value="UniProtKB-KW"/>
</dbReference>
<dbReference type="PANTHER" id="PTHR30349">
    <property type="entry name" value="PHAGE INTEGRASE-RELATED"/>
    <property type="match status" value="1"/>
</dbReference>
<name>I7GBG6_MYCS2</name>
<dbReference type="InterPro" id="IPR011010">
    <property type="entry name" value="DNA_brk_join_enz"/>
</dbReference>
<dbReference type="PANTHER" id="PTHR30349:SF64">
    <property type="entry name" value="PROPHAGE INTEGRASE INTD-RELATED"/>
    <property type="match status" value="1"/>
</dbReference>
<organism evidence="3 4">
    <name type="scientific">Mycolicibacterium smegmatis (strain ATCC 700084 / mc(2)155)</name>
    <name type="common">Mycobacterium smegmatis</name>
    <dbReference type="NCBI Taxonomy" id="246196"/>
    <lineage>
        <taxon>Bacteria</taxon>
        <taxon>Bacillati</taxon>
        <taxon>Actinomycetota</taxon>
        <taxon>Actinomycetes</taxon>
        <taxon>Mycobacteriales</taxon>
        <taxon>Mycobacteriaceae</taxon>
        <taxon>Mycolicibacterium</taxon>
    </lineage>
</organism>
<dbReference type="PROSITE" id="PS51898">
    <property type="entry name" value="TYR_RECOMBINASE"/>
    <property type="match status" value="1"/>
</dbReference>
<dbReference type="EMBL" id="CP001663">
    <property type="protein sequence ID" value="AFP40516.1"/>
    <property type="molecule type" value="Genomic_DNA"/>
</dbReference>
<evidence type="ECO:0000313" key="4">
    <source>
        <dbReference type="Proteomes" id="UP000006158"/>
    </source>
</evidence>
<accession>I7GBG6</accession>